<comment type="similarity">
    <text evidence="1 3">Belongs to the chorion protein family.</text>
</comment>
<evidence type="ECO:0000313" key="5">
    <source>
        <dbReference type="EMBL" id="KAL0859068.1"/>
    </source>
</evidence>
<protein>
    <submittedName>
        <fullName evidence="5">Uncharacterized protein</fullName>
    </submittedName>
</protein>
<feature type="chain" id="PRO_5045555157" evidence="4">
    <location>
        <begin position="22"/>
        <end position="204"/>
    </location>
</feature>
<sequence length="204" mass="19345">MVAKTIFVLCAQALLIQVAFGKATGNSYVNNDIYISGGTSASSASKALAELGLPKASNAVAELNLGGSGYGLGGAGLSLGGSGYSLGGSSLGLGSSGYSLGSGLGYGSAGSIGSGLINGGGLNVVSGGPLLVTSISPIGPSGLAVASENVIEGVLTATGQLPFLSAVAFEGALPTAGSGVATCGCGNGQVGIVSEGFGRPQIYY</sequence>
<dbReference type="Proteomes" id="UP001549920">
    <property type="component" value="Unassembled WGS sequence"/>
</dbReference>
<feature type="signal peptide" evidence="4">
    <location>
        <begin position="1"/>
        <end position="21"/>
    </location>
</feature>
<reference evidence="5 6" key="1">
    <citation type="submission" date="2024-06" db="EMBL/GenBank/DDBJ databases">
        <title>A chromosome-level genome assembly of beet webworm, Loxostege sticticalis.</title>
        <authorList>
            <person name="Zhang Y."/>
        </authorList>
    </citation>
    <scope>NUCLEOTIDE SEQUENCE [LARGE SCALE GENOMIC DNA]</scope>
    <source>
        <strain evidence="5">AQ026</strain>
        <tissue evidence="5">Whole body</tissue>
    </source>
</reference>
<evidence type="ECO:0000256" key="2">
    <source>
        <dbReference type="ARBA" id="ARBA00022737"/>
    </source>
</evidence>
<evidence type="ECO:0000313" key="6">
    <source>
        <dbReference type="Proteomes" id="UP001549920"/>
    </source>
</evidence>
<dbReference type="EMBL" id="JBEUOH010000028">
    <property type="protein sequence ID" value="KAL0859068.1"/>
    <property type="molecule type" value="Genomic_DNA"/>
</dbReference>
<accession>A0ABR3H2P2</accession>
<name>A0ABR3H2P2_LOXSC</name>
<keyword evidence="6" id="KW-1185">Reference proteome</keyword>
<evidence type="ECO:0000256" key="3">
    <source>
        <dbReference type="RuleBase" id="RU004378"/>
    </source>
</evidence>
<evidence type="ECO:0000256" key="4">
    <source>
        <dbReference type="SAM" id="SignalP"/>
    </source>
</evidence>
<keyword evidence="2" id="KW-0677">Repeat</keyword>
<keyword evidence="4" id="KW-0732">Signal</keyword>
<organism evidence="5 6">
    <name type="scientific">Loxostege sticticalis</name>
    <name type="common">Beet webworm moth</name>
    <dbReference type="NCBI Taxonomy" id="481309"/>
    <lineage>
        <taxon>Eukaryota</taxon>
        <taxon>Metazoa</taxon>
        <taxon>Ecdysozoa</taxon>
        <taxon>Arthropoda</taxon>
        <taxon>Hexapoda</taxon>
        <taxon>Insecta</taxon>
        <taxon>Pterygota</taxon>
        <taxon>Neoptera</taxon>
        <taxon>Endopterygota</taxon>
        <taxon>Lepidoptera</taxon>
        <taxon>Glossata</taxon>
        <taxon>Ditrysia</taxon>
        <taxon>Pyraloidea</taxon>
        <taxon>Crambidae</taxon>
        <taxon>Pyraustinae</taxon>
        <taxon>Loxostege</taxon>
    </lineage>
</organism>
<proteinExistence type="inferred from homology"/>
<dbReference type="Pfam" id="PF01723">
    <property type="entry name" value="Chorion_1"/>
    <property type="match status" value="1"/>
</dbReference>
<gene>
    <name evidence="5" type="ORF">ABMA27_010915</name>
</gene>
<dbReference type="InterPro" id="IPR002635">
    <property type="entry name" value="Chorion"/>
</dbReference>
<evidence type="ECO:0000256" key="1">
    <source>
        <dbReference type="ARBA" id="ARBA00005906"/>
    </source>
</evidence>
<comment type="caution">
    <text evidence="5">The sequence shown here is derived from an EMBL/GenBank/DDBJ whole genome shotgun (WGS) entry which is preliminary data.</text>
</comment>